<feature type="region of interest" description="Disordered" evidence="2">
    <location>
        <begin position="169"/>
        <end position="190"/>
    </location>
</feature>
<accession>A0A6N3C3T0</accession>
<dbReference type="RefSeq" id="WP_156635708.1">
    <property type="nucleotide sequence ID" value="NZ_CACRTL010000029.1"/>
</dbReference>
<evidence type="ECO:0000313" key="3">
    <source>
        <dbReference type="EMBL" id="VYU11520.1"/>
    </source>
</evidence>
<dbReference type="AlphaFoldDB" id="A0A6N3C3T0"/>
<dbReference type="InterPro" id="IPR009636">
    <property type="entry name" value="SCAF"/>
</dbReference>
<gene>
    <name evidence="3" type="ORF">CRLFYP8_02986</name>
</gene>
<evidence type="ECO:0000256" key="1">
    <source>
        <dbReference type="SAM" id="Coils"/>
    </source>
</evidence>
<name>A0A6N3C3T0_9FIRM</name>
<organism evidence="3">
    <name type="scientific">Thomasclavelia ramosa</name>
    <dbReference type="NCBI Taxonomy" id="1547"/>
    <lineage>
        <taxon>Bacteria</taxon>
        <taxon>Bacillati</taxon>
        <taxon>Bacillota</taxon>
        <taxon>Erysipelotrichia</taxon>
        <taxon>Erysipelotrichales</taxon>
        <taxon>Coprobacillaceae</taxon>
        <taxon>Thomasclavelia</taxon>
    </lineage>
</organism>
<reference evidence="3" key="1">
    <citation type="submission" date="2019-11" db="EMBL/GenBank/DDBJ databases">
        <authorList>
            <person name="Feng L."/>
        </authorList>
    </citation>
    <scope>NUCLEOTIDE SEQUENCE</scope>
    <source>
        <strain evidence="3">CramosumLFYP8</strain>
    </source>
</reference>
<evidence type="ECO:0000256" key="2">
    <source>
        <dbReference type="SAM" id="MobiDB-lite"/>
    </source>
</evidence>
<proteinExistence type="predicted"/>
<keyword evidence="1" id="KW-0175">Coiled coil</keyword>
<dbReference type="Pfam" id="PF06810">
    <property type="entry name" value="Phage_scaffold"/>
    <property type="match status" value="1"/>
</dbReference>
<feature type="coiled-coil region" evidence="1">
    <location>
        <begin position="13"/>
        <end position="119"/>
    </location>
</feature>
<sequence length="216" mass="24318">MDFLKAILGDDLFAQIKQKIDAYNGDEANAEKQIKLANLGGGEYISKGKYEALQATLTGKEDELKSANTLIEDLKKSTKGNDDLQGKITTYEGEVTKLQEQLEQTKLESEIKVALLEAKATDIDYMTFKLKEKGELKLDEQGHIKGLKEMLDGLKVQFPNQFESTAIKKVDPNKLESGNPQEKGMTKSDFLKKPYSERAKFAQENPETFKELMNQE</sequence>
<dbReference type="EMBL" id="CACRTL010000029">
    <property type="protein sequence ID" value="VYU11520.1"/>
    <property type="molecule type" value="Genomic_DNA"/>
</dbReference>
<protein>
    <submittedName>
        <fullName evidence="3">Phage minor structural protein GP20</fullName>
    </submittedName>
</protein>